<sequence>MPYQRFHARAESPTLDLVVDMGNPILNSTVNGFLKVGPVGATHAATQEAFRMFTKESVTKRDLEGLVKKAGKEGLQWGLVAGVYSGVEYGIHRVRGKRDWKNAALGGALTGAILTMGDKHFDKQKLIQTAITGGAFATANELLRYL</sequence>
<protein>
    <submittedName>
        <fullName evidence="5">Uncharacterized protein</fullName>
    </submittedName>
</protein>
<dbReference type="PANTHER" id="PTHR15371:SF1">
    <property type="entry name" value="OUTER ENVELOPE PORE PROTEIN 16-2, CHLOROPLASTIC"/>
    <property type="match status" value="1"/>
</dbReference>
<evidence type="ECO:0000313" key="6">
    <source>
        <dbReference type="Proteomes" id="UP000822688"/>
    </source>
</evidence>
<dbReference type="GO" id="GO:0015171">
    <property type="term" value="F:amino acid transmembrane transporter activity"/>
    <property type="evidence" value="ECO:0007669"/>
    <property type="project" value="TreeGrafter"/>
</dbReference>
<evidence type="ECO:0000313" key="5">
    <source>
        <dbReference type="EMBL" id="KAG0568192.1"/>
    </source>
</evidence>
<evidence type="ECO:0000256" key="2">
    <source>
        <dbReference type="ARBA" id="ARBA00022692"/>
    </source>
</evidence>
<gene>
    <name evidence="5" type="ORF">KC19_6G001300</name>
</gene>
<comment type="caution">
    <text evidence="5">The sequence shown here is derived from an EMBL/GenBank/DDBJ whole genome shotgun (WGS) entry which is preliminary data.</text>
</comment>
<comment type="subcellular location">
    <subcellularLocation>
        <location evidence="1">Membrane</location>
        <topology evidence="1">Multi-pass membrane protein</topology>
    </subcellularLocation>
</comment>
<proteinExistence type="predicted"/>
<dbReference type="AlphaFoldDB" id="A0A8T0HGN0"/>
<dbReference type="PANTHER" id="PTHR15371">
    <property type="entry name" value="TIM23"/>
    <property type="match status" value="1"/>
</dbReference>
<dbReference type="Pfam" id="PF02466">
    <property type="entry name" value="Tim17"/>
    <property type="match status" value="1"/>
</dbReference>
<dbReference type="InterPro" id="IPR045238">
    <property type="entry name" value="Tim23-like"/>
</dbReference>
<name>A0A8T0HGN0_CERPU</name>
<evidence type="ECO:0000256" key="1">
    <source>
        <dbReference type="ARBA" id="ARBA00004141"/>
    </source>
</evidence>
<dbReference type="EMBL" id="CM026427">
    <property type="protein sequence ID" value="KAG0568192.1"/>
    <property type="molecule type" value="Genomic_DNA"/>
</dbReference>
<dbReference type="Proteomes" id="UP000822688">
    <property type="component" value="Chromosome 6"/>
</dbReference>
<organism evidence="5 6">
    <name type="scientific">Ceratodon purpureus</name>
    <name type="common">Fire moss</name>
    <name type="synonym">Dicranum purpureum</name>
    <dbReference type="NCBI Taxonomy" id="3225"/>
    <lineage>
        <taxon>Eukaryota</taxon>
        <taxon>Viridiplantae</taxon>
        <taxon>Streptophyta</taxon>
        <taxon>Embryophyta</taxon>
        <taxon>Bryophyta</taxon>
        <taxon>Bryophytina</taxon>
        <taxon>Bryopsida</taxon>
        <taxon>Dicranidae</taxon>
        <taxon>Pseudoditrichales</taxon>
        <taxon>Ditrichaceae</taxon>
        <taxon>Ceratodon</taxon>
    </lineage>
</organism>
<reference evidence="5 6" key="1">
    <citation type="submission" date="2020-06" db="EMBL/GenBank/DDBJ databases">
        <title>WGS assembly of Ceratodon purpureus strain R40.</title>
        <authorList>
            <person name="Carey S.B."/>
            <person name="Jenkins J."/>
            <person name="Shu S."/>
            <person name="Lovell J.T."/>
            <person name="Sreedasyam A."/>
            <person name="Maumus F."/>
            <person name="Tiley G.P."/>
            <person name="Fernandez-Pozo N."/>
            <person name="Barry K."/>
            <person name="Chen C."/>
            <person name="Wang M."/>
            <person name="Lipzen A."/>
            <person name="Daum C."/>
            <person name="Saski C.A."/>
            <person name="Payton A.C."/>
            <person name="Mcbreen J.C."/>
            <person name="Conrad R.E."/>
            <person name="Kollar L.M."/>
            <person name="Olsson S."/>
            <person name="Huttunen S."/>
            <person name="Landis J.B."/>
            <person name="Wickett N.J."/>
            <person name="Johnson M.G."/>
            <person name="Rensing S.A."/>
            <person name="Grimwood J."/>
            <person name="Schmutz J."/>
            <person name="Mcdaniel S.F."/>
        </authorList>
    </citation>
    <scope>NUCLEOTIDE SEQUENCE [LARGE SCALE GENOMIC DNA]</scope>
    <source>
        <strain evidence="5 6">R40</strain>
    </source>
</reference>
<keyword evidence="2" id="KW-0812">Transmembrane</keyword>
<keyword evidence="4" id="KW-0472">Membrane</keyword>
<dbReference type="GO" id="GO:0009707">
    <property type="term" value="C:chloroplast outer membrane"/>
    <property type="evidence" value="ECO:0007669"/>
    <property type="project" value="TreeGrafter"/>
</dbReference>
<dbReference type="OrthoDB" id="75343at2759"/>
<accession>A0A8T0HGN0</accession>
<keyword evidence="3" id="KW-1133">Transmembrane helix</keyword>
<evidence type="ECO:0000256" key="4">
    <source>
        <dbReference type="ARBA" id="ARBA00023136"/>
    </source>
</evidence>
<keyword evidence="6" id="KW-1185">Reference proteome</keyword>
<evidence type="ECO:0000256" key="3">
    <source>
        <dbReference type="ARBA" id="ARBA00022989"/>
    </source>
</evidence>